<reference evidence="2" key="1">
    <citation type="journal article" date="2014" name="Int. J. Syst. Evol. Microbiol.">
        <title>Complete genome sequence of Corynebacterium casei LMG S-19264T (=DSM 44701T), isolated from a smear-ripened cheese.</title>
        <authorList>
            <consortium name="US DOE Joint Genome Institute (JGI-PGF)"/>
            <person name="Walter F."/>
            <person name="Albersmeier A."/>
            <person name="Kalinowski J."/>
            <person name="Ruckert C."/>
        </authorList>
    </citation>
    <scope>NUCLEOTIDE SEQUENCE</scope>
    <source>
        <strain evidence="2">CGMCC 1.15760</strain>
    </source>
</reference>
<keyword evidence="1" id="KW-0812">Transmembrane</keyword>
<dbReference type="PANTHER" id="PTHR37305">
    <property type="entry name" value="INTEGRAL MEMBRANE PROTEIN-RELATED"/>
    <property type="match status" value="1"/>
</dbReference>
<dbReference type="EMBL" id="BMJT01000010">
    <property type="protein sequence ID" value="GGG30582.1"/>
    <property type="molecule type" value="Genomic_DNA"/>
</dbReference>
<reference evidence="2" key="2">
    <citation type="submission" date="2020-09" db="EMBL/GenBank/DDBJ databases">
        <authorList>
            <person name="Sun Q."/>
            <person name="Zhou Y."/>
        </authorList>
    </citation>
    <scope>NUCLEOTIDE SEQUENCE</scope>
    <source>
        <strain evidence="2">CGMCC 1.15760</strain>
    </source>
</reference>
<protein>
    <submittedName>
        <fullName evidence="2">ABC transporter permease</fullName>
    </submittedName>
</protein>
<proteinExistence type="predicted"/>
<evidence type="ECO:0000313" key="2">
    <source>
        <dbReference type="EMBL" id="GGG30582.1"/>
    </source>
</evidence>
<keyword evidence="3" id="KW-1185">Reference proteome</keyword>
<dbReference type="AlphaFoldDB" id="A0A917LJD7"/>
<feature type="transmembrane region" description="Helical" evidence="1">
    <location>
        <begin position="146"/>
        <end position="164"/>
    </location>
</feature>
<name>A0A917LJD7_9BACI</name>
<feature type="transmembrane region" description="Helical" evidence="1">
    <location>
        <begin position="171"/>
        <end position="187"/>
    </location>
</feature>
<feature type="transmembrane region" description="Helical" evidence="1">
    <location>
        <begin position="207"/>
        <end position="226"/>
    </location>
</feature>
<dbReference type="Pfam" id="PF12730">
    <property type="entry name" value="ABC2_membrane_4"/>
    <property type="match status" value="1"/>
</dbReference>
<accession>A0A917LJD7</accession>
<keyword evidence="1" id="KW-1133">Transmembrane helix</keyword>
<comment type="caution">
    <text evidence="2">The sequence shown here is derived from an EMBL/GenBank/DDBJ whole genome shotgun (WGS) entry which is preliminary data.</text>
</comment>
<keyword evidence="1" id="KW-0472">Membrane</keyword>
<sequence>MMLLMKAELAKIKRKGFLFLAFLGAFGVVAMQMVNYGVRKEWLMQQNPDYWQYYLLNIQSFIPIAIVLGGIILTIQITNVEEETNAWKQQLALPISKKSLYLAKFLVIFVYLILAASLLFLFTLMYGIFLDFKQPIPFLTIVKESFLPVLATLPIIALQLWISVVSKSQTIAITIGIVNFLLTYSAFSFPEWVPWRWPYLGQPLFNIGLGVVAGALLLIVGMYDFYRKDAK</sequence>
<dbReference type="RefSeq" id="WP_188615548.1">
    <property type="nucleotide sequence ID" value="NZ_BMJT01000010.1"/>
</dbReference>
<feature type="transmembrane region" description="Helical" evidence="1">
    <location>
        <begin position="54"/>
        <end position="80"/>
    </location>
</feature>
<dbReference type="PANTHER" id="PTHR37305:SF1">
    <property type="entry name" value="MEMBRANE PROTEIN"/>
    <property type="match status" value="1"/>
</dbReference>
<dbReference type="Proteomes" id="UP000616608">
    <property type="component" value="Unassembled WGS sequence"/>
</dbReference>
<dbReference type="CDD" id="cd21809">
    <property type="entry name" value="ABC-2_lan_permease-like"/>
    <property type="match status" value="1"/>
</dbReference>
<gene>
    <name evidence="2" type="primary">mrsG</name>
    <name evidence="2" type="ORF">GCM10007425_26490</name>
</gene>
<evidence type="ECO:0000256" key="1">
    <source>
        <dbReference type="SAM" id="Phobius"/>
    </source>
</evidence>
<feature type="transmembrane region" description="Helical" evidence="1">
    <location>
        <begin position="101"/>
        <end position="126"/>
    </location>
</feature>
<organism evidence="2 3">
    <name type="scientific">Lysinibacillus alkalisoli</name>
    <dbReference type="NCBI Taxonomy" id="1911548"/>
    <lineage>
        <taxon>Bacteria</taxon>
        <taxon>Bacillati</taxon>
        <taxon>Bacillota</taxon>
        <taxon>Bacilli</taxon>
        <taxon>Bacillales</taxon>
        <taxon>Bacillaceae</taxon>
        <taxon>Lysinibacillus</taxon>
    </lineage>
</organism>
<evidence type="ECO:0000313" key="3">
    <source>
        <dbReference type="Proteomes" id="UP000616608"/>
    </source>
</evidence>